<sequence length="222" mass="25216">MVCTAESPWKDFIEDARYKHPLAKGKDLFGYIINEMTENMDNLANGILLANETYLTLASNGAGSAIQFSDAMDNLDKFSEKCGGVLGCLNMGYLKRPFNKKYSKSKSRLWRNKNFALSDLDCMEDAKWARIIDSAVKQSPKTMAAFIHDLKNGTKETFEAQIVVAYSIFGKNQFMFNLAWDIEGEGTYDDWSKYDHRLKYCNTFGKFIGFYASLTLGVIEKK</sequence>
<dbReference type="WBParaSite" id="ACRNAN_scaffold842.g25297.t1">
    <property type="protein sequence ID" value="ACRNAN_scaffold842.g25297.t1"/>
    <property type="gene ID" value="ACRNAN_scaffold842.g25297"/>
</dbReference>
<organism evidence="1 2">
    <name type="scientific">Acrobeloides nanus</name>
    <dbReference type="NCBI Taxonomy" id="290746"/>
    <lineage>
        <taxon>Eukaryota</taxon>
        <taxon>Metazoa</taxon>
        <taxon>Ecdysozoa</taxon>
        <taxon>Nematoda</taxon>
        <taxon>Chromadorea</taxon>
        <taxon>Rhabditida</taxon>
        <taxon>Tylenchina</taxon>
        <taxon>Cephalobomorpha</taxon>
        <taxon>Cephaloboidea</taxon>
        <taxon>Cephalobidae</taxon>
        <taxon>Acrobeloides</taxon>
    </lineage>
</organism>
<dbReference type="AlphaFoldDB" id="A0A914EIT5"/>
<reference evidence="2" key="1">
    <citation type="submission" date="2022-11" db="UniProtKB">
        <authorList>
            <consortium name="WormBaseParasite"/>
        </authorList>
    </citation>
    <scope>IDENTIFICATION</scope>
</reference>
<protein>
    <submittedName>
        <fullName evidence="2">Uncharacterized protein</fullName>
    </submittedName>
</protein>
<dbReference type="Proteomes" id="UP000887540">
    <property type="component" value="Unplaced"/>
</dbReference>
<proteinExistence type="predicted"/>
<name>A0A914EIT5_9BILA</name>
<evidence type="ECO:0000313" key="2">
    <source>
        <dbReference type="WBParaSite" id="ACRNAN_scaffold842.g25297.t1"/>
    </source>
</evidence>
<accession>A0A914EIT5</accession>
<evidence type="ECO:0000313" key="1">
    <source>
        <dbReference type="Proteomes" id="UP000887540"/>
    </source>
</evidence>
<keyword evidence="1" id="KW-1185">Reference proteome</keyword>